<dbReference type="Proteomes" id="UP000634179">
    <property type="component" value="Unassembled WGS sequence"/>
</dbReference>
<accession>A0AA40Y781</accession>
<name>A0AA40Y781_STEMA</name>
<protein>
    <submittedName>
        <fullName evidence="1">Uncharacterized protein</fullName>
    </submittedName>
</protein>
<reference evidence="1" key="1">
    <citation type="submission" date="2020-11" db="EMBL/GenBank/DDBJ databases">
        <title>Enhanced detection system for hospital associated transmission using whole genome sequencing surveillance.</title>
        <authorList>
            <person name="Harrison L.H."/>
            <person name="Van Tyne D."/>
            <person name="Marsh J.W."/>
            <person name="Griffith M.P."/>
            <person name="Snyder D.J."/>
            <person name="Cooper V.S."/>
            <person name="Mustapha M."/>
        </authorList>
    </citation>
    <scope>NUCLEOTIDE SEQUENCE</scope>
    <source>
        <strain evidence="1">STEN00053</strain>
    </source>
</reference>
<sequence length="251" mass="28316">MKKQTQGAQRWVLGLRAAEWYSFELMVDRYLPPPAPIGAGTWDHLPPFNWAGSLRVLNRLFALGREDAVASALSTNFPQGLALEDLCRIFEAADLAIRRFDLVAITQSERRRKAKIIADAARLIAAELSHPATQNDFWRARRRLKLIDGRGRGMLGALPDAFESFAQIAEETAELPKDVGNPNASSAHKLFFLREVTEHLYRRHGRPMRSLVLVLAGLYFDVSDMTTNDLAKYAQVKKERGKRQVSSPLYL</sequence>
<gene>
    <name evidence="1" type="ORF">I5V89_11800</name>
</gene>
<comment type="caution">
    <text evidence="1">The sequence shown here is derived from an EMBL/GenBank/DDBJ whole genome shotgun (WGS) entry which is preliminary data.</text>
</comment>
<proteinExistence type="predicted"/>
<evidence type="ECO:0000313" key="1">
    <source>
        <dbReference type="EMBL" id="MBH1790557.1"/>
    </source>
</evidence>
<organism evidence="1 2">
    <name type="scientific">Stenotrophomonas maltophilia</name>
    <name type="common">Pseudomonas maltophilia</name>
    <name type="synonym">Xanthomonas maltophilia</name>
    <dbReference type="NCBI Taxonomy" id="40324"/>
    <lineage>
        <taxon>Bacteria</taxon>
        <taxon>Pseudomonadati</taxon>
        <taxon>Pseudomonadota</taxon>
        <taxon>Gammaproteobacteria</taxon>
        <taxon>Lysobacterales</taxon>
        <taxon>Lysobacteraceae</taxon>
        <taxon>Stenotrophomonas</taxon>
        <taxon>Stenotrophomonas maltophilia group</taxon>
    </lineage>
</organism>
<dbReference type="AlphaFoldDB" id="A0AA40Y781"/>
<dbReference type="EMBL" id="JADUOV010000007">
    <property type="protein sequence ID" value="MBH1790557.1"/>
    <property type="molecule type" value="Genomic_DNA"/>
</dbReference>
<evidence type="ECO:0000313" key="2">
    <source>
        <dbReference type="Proteomes" id="UP000634179"/>
    </source>
</evidence>